<comment type="caution">
    <text evidence="4">The sequence shown here is derived from an EMBL/GenBank/DDBJ whole genome shotgun (WGS) entry which is preliminary data.</text>
</comment>
<dbReference type="Proteomes" id="UP001065549">
    <property type="component" value="Unassembled WGS sequence"/>
</dbReference>
<evidence type="ECO:0000313" key="4">
    <source>
        <dbReference type="EMBL" id="MCU7377399.1"/>
    </source>
</evidence>
<dbReference type="EMBL" id="JAOSHN010000001">
    <property type="protein sequence ID" value="MCU7377399.1"/>
    <property type="molecule type" value="Genomic_DNA"/>
</dbReference>
<keyword evidence="2" id="KW-0472">Membrane</keyword>
<dbReference type="RefSeq" id="WP_148397081.1">
    <property type="nucleotide sequence ID" value="NZ_JAOSHN010000001.1"/>
</dbReference>
<sequence>MKKVHKAINKNIRMLLIIAAATVVALAVLLMLIAGNEERNQIPTDPTKTSETKESEAPTDVNETTVPTQEQGVSQQAQLLYDARVEDINDSASVAKLLETVDLRKNMANYQVTLMVKESPKSMVITFDKTISAAEQQAFDEKMQKYAEQILALTKGADQVQWVYTVKGEDGKKEERNVYLDAQRAKELLKNDVTKYGASAKAVQNLLDQQNRKDVR</sequence>
<keyword evidence="5" id="KW-1185">Reference proteome</keyword>
<organism evidence="4 5">
    <name type="scientific">Hominibacterium faecale</name>
    <dbReference type="NCBI Taxonomy" id="2839743"/>
    <lineage>
        <taxon>Bacteria</taxon>
        <taxon>Bacillati</taxon>
        <taxon>Bacillota</taxon>
        <taxon>Clostridia</taxon>
        <taxon>Peptostreptococcales</taxon>
        <taxon>Anaerovoracaceae</taxon>
        <taxon>Hominibacterium</taxon>
    </lineage>
</organism>
<dbReference type="Pfam" id="PF16107">
    <property type="entry name" value="DUF4825"/>
    <property type="match status" value="1"/>
</dbReference>
<evidence type="ECO:0000259" key="3">
    <source>
        <dbReference type="Pfam" id="PF16107"/>
    </source>
</evidence>
<evidence type="ECO:0000256" key="1">
    <source>
        <dbReference type="SAM" id="MobiDB-lite"/>
    </source>
</evidence>
<proteinExistence type="predicted"/>
<evidence type="ECO:0000313" key="5">
    <source>
        <dbReference type="Proteomes" id="UP001065549"/>
    </source>
</evidence>
<dbReference type="InterPro" id="IPR032250">
    <property type="entry name" value="DUF4825"/>
</dbReference>
<name>A0A9J6QSH5_9FIRM</name>
<keyword evidence="2" id="KW-1133">Transmembrane helix</keyword>
<reference evidence="4" key="1">
    <citation type="submission" date="2022-09" db="EMBL/GenBank/DDBJ databases">
        <title>Culturomic study of gut microbiota in children with autism spectrum disorder.</title>
        <authorList>
            <person name="Efimov B.A."/>
            <person name="Chaplin A.V."/>
            <person name="Sokolova S.R."/>
            <person name="Pikina A.P."/>
            <person name="Korzhanova M."/>
            <person name="Belova V."/>
            <person name="Korostin D."/>
        </authorList>
    </citation>
    <scope>NUCLEOTIDE SEQUENCE</scope>
    <source>
        <strain evidence="4">ASD5510</strain>
    </source>
</reference>
<dbReference type="AlphaFoldDB" id="A0A9J6QSH5"/>
<evidence type="ECO:0000256" key="2">
    <source>
        <dbReference type="SAM" id="Phobius"/>
    </source>
</evidence>
<feature type="compositionally biased region" description="Polar residues" evidence="1">
    <location>
        <begin position="61"/>
        <end position="73"/>
    </location>
</feature>
<gene>
    <name evidence="4" type="ORF">OBO34_03405</name>
</gene>
<feature type="region of interest" description="Disordered" evidence="1">
    <location>
        <begin position="40"/>
        <end position="73"/>
    </location>
</feature>
<protein>
    <submittedName>
        <fullName evidence="4">DUF4825 domain-containing protein</fullName>
    </submittedName>
</protein>
<keyword evidence="2" id="KW-0812">Transmembrane</keyword>
<feature type="transmembrane region" description="Helical" evidence="2">
    <location>
        <begin position="12"/>
        <end position="34"/>
    </location>
</feature>
<feature type="domain" description="DUF4825" evidence="3">
    <location>
        <begin position="81"/>
        <end position="165"/>
    </location>
</feature>
<accession>A0A9J6QSH5</accession>